<feature type="transmembrane region" description="Helical" evidence="9">
    <location>
        <begin position="70"/>
        <end position="91"/>
    </location>
</feature>
<reference evidence="11 12" key="1">
    <citation type="submission" date="2019-03" db="EMBL/GenBank/DDBJ databases">
        <title>The complete genome sequence of Neokomagataea sp. Jb2 NBRC113641.</title>
        <authorList>
            <person name="Chua K.-O."/>
            <person name="Chan K.-G."/>
            <person name="See-Too W.-S."/>
        </authorList>
    </citation>
    <scope>NUCLEOTIDE SEQUENCE [LARGE SCALE GENOMIC DNA]</scope>
    <source>
        <strain evidence="11 12">Jb2</strain>
    </source>
</reference>
<evidence type="ECO:0000256" key="5">
    <source>
        <dbReference type="ARBA" id="ARBA00022692"/>
    </source>
</evidence>
<dbReference type="GO" id="GO:0015232">
    <property type="term" value="F:heme transmembrane transporter activity"/>
    <property type="evidence" value="ECO:0007669"/>
    <property type="project" value="InterPro"/>
</dbReference>
<dbReference type="InterPro" id="IPR045062">
    <property type="entry name" value="Cyt_c_biogenesis_CcsA/CcmC"/>
</dbReference>
<evidence type="ECO:0000256" key="7">
    <source>
        <dbReference type="ARBA" id="ARBA00022989"/>
    </source>
</evidence>
<dbReference type="InterPro" id="IPR002541">
    <property type="entry name" value="Cyt_c_assembly"/>
</dbReference>
<organism evidence="11 12">
    <name type="scientific">Oecophyllibacter saccharovorans</name>
    <dbReference type="NCBI Taxonomy" id="2558360"/>
    <lineage>
        <taxon>Bacteria</taxon>
        <taxon>Pseudomonadati</taxon>
        <taxon>Pseudomonadota</taxon>
        <taxon>Alphaproteobacteria</taxon>
        <taxon>Acetobacterales</taxon>
        <taxon>Acetobacteraceae</taxon>
        <taxon>Oecophyllibacter</taxon>
    </lineage>
</organism>
<dbReference type="NCBIfam" id="TIGR01191">
    <property type="entry name" value="ccmC"/>
    <property type="match status" value="1"/>
</dbReference>
<feature type="transmembrane region" description="Helical" evidence="9">
    <location>
        <begin position="134"/>
        <end position="153"/>
    </location>
</feature>
<sequence length="276" mass="29412">MTRFLCELTHTLGGLGTPVGFLQLARRLGVVLGVAALLALGAGLVDGLLIAPPDWQQGENARIMYVHVPMAWLATSCYVALAGCSAAFLVWRHPLADLAATEIAPVGALAAGLCLLTGSLWGRPSWGTWWVWDARLTSMLILFFLYLGQITLLRAFDDPARGRRAAALLVLAGAVDLPVIKFSVTWWNTLHQPASLTLTGAPTISWSMLRPLLLCAIGFSCGAGWLILLRMRTALLARRVQALSTRFTSAPAAHAVTSPAFPASHGEQAPGGKSKP</sequence>
<protein>
    <recommendedName>
        <fullName evidence="4 9">Heme exporter protein C</fullName>
    </recommendedName>
    <alternativeName>
        <fullName evidence="9">Cytochrome c-type biogenesis protein</fullName>
    </alternativeName>
</protein>
<dbReference type="GO" id="GO:0020037">
    <property type="term" value="F:heme binding"/>
    <property type="evidence" value="ECO:0007669"/>
    <property type="project" value="InterPro"/>
</dbReference>
<keyword evidence="9" id="KW-1003">Cell membrane</keyword>
<keyword evidence="9" id="KW-0997">Cell inner membrane</keyword>
<gene>
    <name evidence="9" type="primary">ccmC</name>
    <name evidence="11" type="ORF">E3202_07455</name>
</gene>
<feature type="domain" description="Cytochrome c assembly protein" evidence="10">
    <location>
        <begin position="30"/>
        <end position="191"/>
    </location>
</feature>
<evidence type="ECO:0000256" key="6">
    <source>
        <dbReference type="ARBA" id="ARBA00022748"/>
    </source>
</evidence>
<evidence type="ECO:0000313" key="11">
    <source>
        <dbReference type="EMBL" id="TPW34321.1"/>
    </source>
</evidence>
<feature type="transmembrane region" description="Helical" evidence="9">
    <location>
        <begin position="103"/>
        <end position="122"/>
    </location>
</feature>
<keyword evidence="5 9" id="KW-0812">Transmembrane</keyword>
<keyword evidence="6 9" id="KW-0201">Cytochrome c-type biogenesis</keyword>
<evidence type="ECO:0000313" key="12">
    <source>
        <dbReference type="Proteomes" id="UP000315037"/>
    </source>
</evidence>
<comment type="subcellular location">
    <subcellularLocation>
        <location evidence="9">Cell inner membrane</location>
    </subcellularLocation>
    <subcellularLocation>
        <location evidence="2">Membrane</location>
        <topology evidence="2">Multi-pass membrane protein</topology>
    </subcellularLocation>
</comment>
<keyword evidence="12" id="KW-1185">Reference proteome</keyword>
<comment type="function">
    <text evidence="1 9">Required for the export of heme to the periplasm for the biogenesis of c-type cytochromes.</text>
</comment>
<name>A0A506ULU8_9PROT</name>
<dbReference type="PRINTS" id="PR01386">
    <property type="entry name" value="CCMCBIOGNSIS"/>
</dbReference>
<dbReference type="AlphaFoldDB" id="A0A506ULU8"/>
<dbReference type="InterPro" id="IPR003557">
    <property type="entry name" value="Cyt_c_biogenesis_CcmC"/>
</dbReference>
<dbReference type="EMBL" id="SORZ01000002">
    <property type="protein sequence ID" value="TPW34321.1"/>
    <property type="molecule type" value="Genomic_DNA"/>
</dbReference>
<dbReference type="GO" id="GO:0005886">
    <property type="term" value="C:plasma membrane"/>
    <property type="evidence" value="ECO:0007669"/>
    <property type="project" value="UniProtKB-SubCell"/>
</dbReference>
<dbReference type="GO" id="GO:0017004">
    <property type="term" value="P:cytochrome complex assembly"/>
    <property type="evidence" value="ECO:0007669"/>
    <property type="project" value="UniProtKB-KW"/>
</dbReference>
<proteinExistence type="inferred from homology"/>
<comment type="similarity">
    <text evidence="3 9">Belongs to the CcmC/CycZ/HelC family.</text>
</comment>
<feature type="transmembrane region" description="Helical" evidence="9">
    <location>
        <begin position="208"/>
        <end position="229"/>
    </location>
</feature>
<dbReference type="RefSeq" id="WP_165600927.1">
    <property type="nucleotide sequence ID" value="NZ_SORZ01000002.1"/>
</dbReference>
<feature type="transmembrane region" description="Helical" evidence="9">
    <location>
        <begin position="28"/>
        <end position="50"/>
    </location>
</feature>
<evidence type="ECO:0000256" key="3">
    <source>
        <dbReference type="ARBA" id="ARBA00005840"/>
    </source>
</evidence>
<accession>A0A506ULU8</accession>
<evidence type="ECO:0000256" key="4">
    <source>
        <dbReference type="ARBA" id="ARBA00016463"/>
    </source>
</evidence>
<keyword evidence="9" id="KW-0813">Transport</keyword>
<evidence type="ECO:0000256" key="1">
    <source>
        <dbReference type="ARBA" id="ARBA00002442"/>
    </source>
</evidence>
<dbReference type="Proteomes" id="UP000315037">
    <property type="component" value="Unassembled WGS sequence"/>
</dbReference>
<evidence type="ECO:0000256" key="2">
    <source>
        <dbReference type="ARBA" id="ARBA00004141"/>
    </source>
</evidence>
<feature type="transmembrane region" description="Helical" evidence="9">
    <location>
        <begin position="165"/>
        <end position="188"/>
    </location>
</feature>
<dbReference type="Pfam" id="PF01578">
    <property type="entry name" value="Cytochrom_C_asm"/>
    <property type="match status" value="1"/>
</dbReference>
<evidence type="ECO:0000259" key="10">
    <source>
        <dbReference type="Pfam" id="PF01578"/>
    </source>
</evidence>
<evidence type="ECO:0000256" key="9">
    <source>
        <dbReference type="RuleBase" id="RU364092"/>
    </source>
</evidence>
<dbReference type="PANTHER" id="PTHR30071:SF1">
    <property type="entry name" value="CYTOCHROME B_B6 PROTEIN-RELATED"/>
    <property type="match status" value="1"/>
</dbReference>
<dbReference type="PANTHER" id="PTHR30071">
    <property type="entry name" value="HEME EXPORTER PROTEIN C"/>
    <property type="match status" value="1"/>
</dbReference>
<comment type="caution">
    <text evidence="11">The sequence shown here is derived from an EMBL/GenBank/DDBJ whole genome shotgun (WGS) entry which is preliminary data.</text>
</comment>
<evidence type="ECO:0000256" key="8">
    <source>
        <dbReference type="ARBA" id="ARBA00023136"/>
    </source>
</evidence>
<keyword evidence="8 9" id="KW-0472">Membrane</keyword>
<keyword evidence="7 9" id="KW-1133">Transmembrane helix</keyword>